<evidence type="ECO:0000256" key="2">
    <source>
        <dbReference type="ARBA" id="ARBA00022840"/>
    </source>
</evidence>
<dbReference type="PROSITE" id="PS51456">
    <property type="entry name" value="MYOSIN_MOTOR"/>
    <property type="match status" value="1"/>
</dbReference>
<dbReference type="PROSITE" id="PS50096">
    <property type="entry name" value="IQ"/>
    <property type="match status" value="1"/>
</dbReference>
<keyword evidence="3 6" id="KW-0518">Myosin</keyword>
<evidence type="ECO:0000313" key="11">
    <source>
        <dbReference type="Proteomes" id="UP000332933"/>
    </source>
</evidence>
<dbReference type="GO" id="GO:0016459">
    <property type="term" value="C:myosin complex"/>
    <property type="evidence" value="ECO:0007669"/>
    <property type="project" value="UniProtKB-KW"/>
</dbReference>
<reference evidence="9" key="2">
    <citation type="submission" date="2019-06" db="EMBL/GenBank/DDBJ databases">
        <title>Genomics analysis of Aphanomyces spp. identifies a new class of oomycete effector associated with host adaptation.</title>
        <authorList>
            <person name="Gaulin E."/>
        </authorList>
    </citation>
    <scope>NUCLEOTIDE SEQUENCE</scope>
    <source>
        <strain evidence="9">CBS 578.67</strain>
    </source>
</reference>
<comment type="similarity">
    <text evidence="6">Belongs to the TRAFAC class myosin-kinesin ATPase superfamily. Myosin family.</text>
</comment>
<feature type="coiled-coil region" evidence="7">
    <location>
        <begin position="1084"/>
        <end position="1132"/>
    </location>
</feature>
<keyword evidence="4 6" id="KW-0505">Motor protein</keyword>
<dbReference type="Gene3D" id="1.20.120.720">
    <property type="entry name" value="Myosin VI head, motor domain, U50 subdomain"/>
    <property type="match status" value="1"/>
</dbReference>
<feature type="domain" description="Myosin motor" evidence="8">
    <location>
        <begin position="86"/>
        <end position="872"/>
    </location>
</feature>
<protein>
    <submittedName>
        <fullName evidence="10">Aste57867_11219 protein</fullName>
    </submittedName>
</protein>
<dbReference type="PANTHER" id="PTHR13140:SF845">
    <property type="entry name" value="MYOSIN-LIKE PROTEIN"/>
    <property type="match status" value="1"/>
</dbReference>
<evidence type="ECO:0000256" key="5">
    <source>
        <dbReference type="ARBA" id="ARBA00023203"/>
    </source>
</evidence>
<dbReference type="PRINTS" id="PR00193">
    <property type="entry name" value="MYOSINHEAVY"/>
</dbReference>
<dbReference type="Pfam" id="PF00063">
    <property type="entry name" value="Myosin_head"/>
    <property type="match status" value="2"/>
</dbReference>
<dbReference type="GO" id="GO:0005737">
    <property type="term" value="C:cytoplasm"/>
    <property type="evidence" value="ECO:0007669"/>
    <property type="project" value="TreeGrafter"/>
</dbReference>
<dbReference type="EMBL" id="VJMH01005259">
    <property type="protein sequence ID" value="KAF0698151.1"/>
    <property type="molecule type" value="Genomic_DNA"/>
</dbReference>
<dbReference type="Proteomes" id="UP000332933">
    <property type="component" value="Unassembled WGS sequence"/>
</dbReference>
<dbReference type="SMART" id="SM00242">
    <property type="entry name" value="MYSc"/>
    <property type="match status" value="1"/>
</dbReference>
<reference evidence="10 11" key="1">
    <citation type="submission" date="2019-03" db="EMBL/GenBank/DDBJ databases">
        <authorList>
            <person name="Gaulin E."/>
            <person name="Dumas B."/>
        </authorList>
    </citation>
    <scope>NUCLEOTIDE SEQUENCE [LARGE SCALE GENOMIC DNA]</scope>
    <source>
        <strain evidence="10">CBS 568.67</strain>
    </source>
</reference>
<dbReference type="Gene3D" id="1.20.5.4820">
    <property type="match status" value="1"/>
</dbReference>
<dbReference type="InterPro" id="IPR036961">
    <property type="entry name" value="Kinesin_motor_dom_sf"/>
</dbReference>
<dbReference type="GO" id="GO:0005524">
    <property type="term" value="F:ATP binding"/>
    <property type="evidence" value="ECO:0007669"/>
    <property type="project" value="UniProtKB-UniRule"/>
</dbReference>
<keyword evidence="2 6" id="KW-0067">ATP-binding</keyword>
<keyword evidence="7" id="KW-0175">Coiled coil</keyword>
<feature type="coiled-coil region" evidence="7">
    <location>
        <begin position="1440"/>
        <end position="1510"/>
    </location>
</feature>
<organism evidence="10 11">
    <name type="scientific">Aphanomyces stellatus</name>
    <dbReference type="NCBI Taxonomy" id="120398"/>
    <lineage>
        <taxon>Eukaryota</taxon>
        <taxon>Sar</taxon>
        <taxon>Stramenopiles</taxon>
        <taxon>Oomycota</taxon>
        <taxon>Saprolegniomycetes</taxon>
        <taxon>Saprolegniales</taxon>
        <taxon>Verrucalvaceae</taxon>
        <taxon>Aphanomyces</taxon>
    </lineage>
</organism>
<keyword evidence="5 6" id="KW-0009">Actin-binding</keyword>
<evidence type="ECO:0000256" key="1">
    <source>
        <dbReference type="ARBA" id="ARBA00022741"/>
    </source>
</evidence>
<feature type="region of interest" description="Actin-binding" evidence="6">
    <location>
        <begin position="749"/>
        <end position="771"/>
    </location>
</feature>
<evidence type="ECO:0000313" key="9">
    <source>
        <dbReference type="EMBL" id="KAF0698151.1"/>
    </source>
</evidence>
<dbReference type="Gene3D" id="3.40.850.10">
    <property type="entry name" value="Kinesin motor domain"/>
    <property type="match status" value="1"/>
</dbReference>
<dbReference type="InterPro" id="IPR001609">
    <property type="entry name" value="Myosin_head_motor_dom-like"/>
</dbReference>
<keyword evidence="11" id="KW-1185">Reference proteome</keyword>
<keyword evidence="1 6" id="KW-0547">Nucleotide-binding</keyword>
<dbReference type="GO" id="GO:0007015">
    <property type="term" value="P:actin filament organization"/>
    <property type="evidence" value="ECO:0007669"/>
    <property type="project" value="TreeGrafter"/>
</dbReference>
<proteinExistence type="inferred from homology"/>
<dbReference type="InterPro" id="IPR027417">
    <property type="entry name" value="P-loop_NTPase"/>
</dbReference>
<evidence type="ECO:0000259" key="8">
    <source>
        <dbReference type="PROSITE" id="PS51456"/>
    </source>
</evidence>
<dbReference type="OrthoDB" id="68364at2759"/>
<name>A0A485KSB2_9STRA</name>
<dbReference type="GO" id="GO:0051015">
    <property type="term" value="F:actin filament binding"/>
    <property type="evidence" value="ECO:0007669"/>
    <property type="project" value="TreeGrafter"/>
</dbReference>
<dbReference type="PANTHER" id="PTHR13140">
    <property type="entry name" value="MYOSIN"/>
    <property type="match status" value="1"/>
</dbReference>
<dbReference type="GO" id="GO:0000146">
    <property type="term" value="F:microfilament motor activity"/>
    <property type="evidence" value="ECO:0007669"/>
    <property type="project" value="TreeGrafter"/>
</dbReference>
<evidence type="ECO:0000313" key="10">
    <source>
        <dbReference type="EMBL" id="VFT88085.1"/>
    </source>
</evidence>
<dbReference type="Gene3D" id="1.10.10.820">
    <property type="match status" value="1"/>
</dbReference>
<dbReference type="InterPro" id="IPR000048">
    <property type="entry name" value="IQ_motif_EF-hand-BS"/>
</dbReference>
<evidence type="ECO:0000256" key="4">
    <source>
        <dbReference type="ARBA" id="ARBA00023175"/>
    </source>
</evidence>
<dbReference type="EMBL" id="CAADRA010005280">
    <property type="protein sequence ID" value="VFT88085.1"/>
    <property type="molecule type" value="Genomic_DNA"/>
</dbReference>
<evidence type="ECO:0000256" key="6">
    <source>
        <dbReference type="PROSITE-ProRule" id="PRU00782"/>
    </source>
</evidence>
<dbReference type="Gene3D" id="1.20.58.530">
    <property type="match status" value="1"/>
</dbReference>
<evidence type="ECO:0000256" key="3">
    <source>
        <dbReference type="ARBA" id="ARBA00023123"/>
    </source>
</evidence>
<dbReference type="SUPFAM" id="SSF52540">
    <property type="entry name" value="P-loop containing nucleoside triphosphate hydrolases"/>
    <property type="match status" value="1"/>
</dbReference>
<evidence type="ECO:0000256" key="7">
    <source>
        <dbReference type="SAM" id="Coils"/>
    </source>
</evidence>
<dbReference type="GO" id="GO:0016020">
    <property type="term" value="C:membrane"/>
    <property type="evidence" value="ECO:0007669"/>
    <property type="project" value="TreeGrafter"/>
</dbReference>
<feature type="binding site" evidence="6">
    <location>
        <begin position="178"/>
        <end position="185"/>
    </location>
    <ligand>
        <name>ATP</name>
        <dbReference type="ChEBI" id="CHEBI:30616"/>
    </ligand>
</feature>
<feature type="coiled-coil region" evidence="7">
    <location>
        <begin position="1168"/>
        <end position="1380"/>
    </location>
</feature>
<gene>
    <name evidence="10" type="primary">Aste57867_11219</name>
    <name evidence="9" type="ORF">As57867_011177</name>
    <name evidence="10" type="ORF">ASTE57867_11219</name>
</gene>
<accession>A0A485KSB2</accession>
<dbReference type="SMART" id="SM00015">
    <property type="entry name" value="IQ"/>
    <property type="match status" value="2"/>
</dbReference>
<sequence>MDADGPILRTGELYWKKTDDAEWTLGRVRDIDTENVNFELVDEVSGHALPNEPVQLPLAATTLASANPLFVYVSIRLQTHVTFNCRTYPDMTSLRYMNEPALVKNLYDRWIHDDREPYTRVSNILIAVNPLQYLEKLDKEPFVRQSLDKSPPHPYHIAENAYRQMRSVKQNQSIIISGESGSGKTETSKIILDFLTNRSAFNTAGDENPAFSNQDEMSQISQFAPNQDDESAREHALGDRLMESIPILESFGNAKTHRNHNSSRFGKYMRLQFSRANVGNDLHLTGASIDTYLLETSRLVQTPTGERNFHVFYELLRSGDDKYLEELKLVPNPYMAAPKKGDATVDDWIAQYHYLNRSGCTSSGLTSDRKNFQKLLDALDFVNISSDEVLRVVSGLLHLGNVEFDEEDTNEGTAATVSHHDETNSGALKVAAELLGLDPDDLMDAILKKRISRMANDVGAATNPSGRPGLSRAKSVYFSPKDVTQASYSRDTIAKIIYDHVFGALMRQCADALAYNVAQKDELPYIGVLDIFGFEDFEPKNRNSLEQLMINYANETLQNMFNQCILKNEYELYHLENIFAPQNAALRFPIFKPVPHPSGEDKTTNSKHLVVTYEDNKDCLALISAKNEGMFAVMETSGKLAGQSDRVLLGRFNTLFKQNACYIAPHAKDAKHTFIIKHFAGPVRYNITGFLDKNNNVASTQFDDLIQSSSLKLLNMSLTKPDESAVRRRGGVAVHKPAGSVTQIFSNQMKTLSLELGATRNNFIRCIKPNAAMDPAVFDRASVVQQLRCSGTVQACQVLQVGLPTRVSYEELIDTYIHLLGMDFMMQFHENGRLFARALCYVLEFPTDDYRLGDTKLFFKTGKIHLLDTVLNVTPVLDAEELETRLLKYIVKRRWITAVTKVVVRRHMENIFLKVRLARRVIMLQCWVRQVLARKLVQQMRTRQRLQKTWGRFCSKLYVRAAFDGSVDDKLILLQSLLRQKETSPDKKWLLTWLGPLQRSMYVQKLGKTACVTYLAKRAFLSLLEKVREQRACVKLQSQFRRVLATKQYDVLRAQRRAQEHWRTVRNWVKGRFCFMAMYRRAHLLCLERDNLALRAEIARLSAAQEATTEKLAAAEATNAALTSKQAEFEAEVAKCNATITVLETKEMETQMRYQMAQELVDVETAKSSNLEDVNDRLSQANEALREALDDANAALDAQTTESNVQILELKTQTDKLAQEYAHAQAEIRAKLAHIAETEGKNVQLSQANENLTEKSEELAKSIADGERKQNQLEDVITRGNLQICELSNQLQNVQDELDFSSREIVNLKQRVEAYESANAQLQATIAMLTEELEIARVTALQSEKVDLLEAQVAHLQNELKEARKQDKNLKDKLFTLKRQASVEKINPASINMEVIELTTKLAQRESQVTLLTGQVQQLQASLSTVETKITDTTALEASLAERENKIDTLKTLLKQTQIKKEKLLHEAKSSQVVIDLVKRESQEREDQIRDEFLETIALLKDEIAALKKHPSVRVQQEAIPGPIDTTPREDEQSTAEELICSVVPEAPVHDVDSDSDDESLTVTKKSGPYFEAKTTASLAVVLTAVVVREYVKSRFGYAA</sequence>